<dbReference type="PANTHER" id="PTHR33067">
    <property type="entry name" value="RNA-DIRECTED DNA POLYMERASE-RELATED"/>
    <property type="match status" value="1"/>
</dbReference>
<organism evidence="1 2">
    <name type="scientific">Mucuna pruriens</name>
    <name type="common">Velvet bean</name>
    <name type="synonym">Dolichos pruriens</name>
    <dbReference type="NCBI Taxonomy" id="157652"/>
    <lineage>
        <taxon>Eukaryota</taxon>
        <taxon>Viridiplantae</taxon>
        <taxon>Streptophyta</taxon>
        <taxon>Embryophyta</taxon>
        <taxon>Tracheophyta</taxon>
        <taxon>Spermatophyta</taxon>
        <taxon>Magnoliopsida</taxon>
        <taxon>eudicotyledons</taxon>
        <taxon>Gunneridae</taxon>
        <taxon>Pentapetalae</taxon>
        <taxon>rosids</taxon>
        <taxon>fabids</taxon>
        <taxon>Fabales</taxon>
        <taxon>Fabaceae</taxon>
        <taxon>Papilionoideae</taxon>
        <taxon>50 kb inversion clade</taxon>
        <taxon>NPAAA clade</taxon>
        <taxon>indigoferoid/millettioid clade</taxon>
        <taxon>Phaseoleae</taxon>
        <taxon>Mucuna</taxon>
    </lineage>
</organism>
<feature type="non-terminal residue" evidence="1">
    <location>
        <position position="288"/>
    </location>
</feature>
<evidence type="ECO:0000313" key="1">
    <source>
        <dbReference type="EMBL" id="RDX66897.1"/>
    </source>
</evidence>
<reference evidence="1" key="1">
    <citation type="submission" date="2018-05" db="EMBL/GenBank/DDBJ databases">
        <title>Draft genome of Mucuna pruriens seed.</title>
        <authorList>
            <person name="Nnadi N.E."/>
            <person name="Vos R."/>
            <person name="Hasami M.H."/>
            <person name="Devisetty U.K."/>
            <person name="Aguiy J.C."/>
        </authorList>
    </citation>
    <scope>NUCLEOTIDE SEQUENCE [LARGE SCALE GENOMIC DNA]</scope>
    <source>
        <strain evidence="1">JCA_2017</strain>
    </source>
</reference>
<proteinExistence type="predicted"/>
<accession>A0A371ELH3</accession>
<dbReference type="InterPro" id="IPR021109">
    <property type="entry name" value="Peptidase_aspartic_dom_sf"/>
</dbReference>
<feature type="non-terminal residue" evidence="1">
    <location>
        <position position="1"/>
    </location>
</feature>
<evidence type="ECO:0008006" key="3">
    <source>
        <dbReference type="Google" id="ProtNLM"/>
    </source>
</evidence>
<comment type="caution">
    <text evidence="1">The sequence shown here is derived from an EMBL/GenBank/DDBJ whole genome shotgun (WGS) entry which is preliminary data.</text>
</comment>
<dbReference type="AlphaFoldDB" id="A0A371ELH3"/>
<dbReference type="EMBL" id="QJKJ01013224">
    <property type="protein sequence ID" value="RDX66897.1"/>
    <property type="molecule type" value="Genomic_DNA"/>
</dbReference>
<dbReference type="CDD" id="cd00303">
    <property type="entry name" value="retropepsin_like"/>
    <property type="match status" value="1"/>
</dbReference>
<keyword evidence="2" id="KW-1185">Reference proteome</keyword>
<protein>
    <recommendedName>
        <fullName evidence="3">Aspartic peptidase DDI1-type domain-containing protein</fullName>
    </recommendedName>
</protein>
<dbReference type="Gene3D" id="2.40.70.10">
    <property type="entry name" value="Acid Proteases"/>
    <property type="match status" value="1"/>
</dbReference>
<gene>
    <name evidence="1" type="ORF">CR513_54291</name>
</gene>
<sequence length="288" mass="32171">MENWMKQMSECNMQFQHNLIATIHDLKMQSVSSRNIPSQTISNSKGGGLGIVTLHSGRELPQQPAPQPNQKLAEAETKPGANSYVQKLARSVPLPFPTRIVTTRSCLGKVKINIPLLDAIKQVPKYAKFLKELYIYKTKKMKGAVKTGGIVSTLIKHEDASARKCQDPSIFSVSCTIINCTFVDAMLDLGASINVMPARMVIQLANRSVLEDFLVQVNNLIFLVYFYVLDIEDEVCRKGSALILGRPFLMRARAKVDMYAGTLSMEFRDNLVQFNTFEALKHPDESSN</sequence>
<name>A0A371ELH3_MUCPR</name>
<evidence type="ECO:0000313" key="2">
    <source>
        <dbReference type="Proteomes" id="UP000257109"/>
    </source>
</evidence>
<dbReference type="Proteomes" id="UP000257109">
    <property type="component" value="Unassembled WGS sequence"/>
</dbReference>
<dbReference type="OrthoDB" id="778454at2759"/>
<dbReference type="PANTHER" id="PTHR33067:SF9">
    <property type="entry name" value="RNA-DIRECTED DNA POLYMERASE"/>
    <property type="match status" value="1"/>
</dbReference>